<sequence length="93" mass="10300">MDGLSRKQRGLFSPSRYSGSFNLRLVKPTRLGSACQSAPFYWPACLAAGNSHRVAMRSTKNTLLRRMSGLNPERGTSGLFAQCRSSECNWSKV</sequence>
<name>I8I4L3_9GAMM</name>
<gene>
    <name evidence="1" type="ORF">WQQ_13280</name>
</gene>
<organism evidence="1 2">
    <name type="scientific">Hydrocarboniphaga effusa AP103</name>
    <dbReference type="NCBI Taxonomy" id="1172194"/>
    <lineage>
        <taxon>Bacteria</taxon>
        <taxon>Pseudomonadati</taxon>
        <taxon>Pseudomonadota</taxon>
        <taxon>Gammaproteobacteria</taxon>
        <taxon>Nevskiales</taxon>
        <taxon>Nevskiaceae</taxon>
        <taxon>Hydrocarboniphaga</taxon>
    </lineage>
</organism>
<reference evidence="1 2" key="1">
    <citation type="journal article" date="2012" name="J. Bacteriol.">
        <title>Genome Sequence of n-Alkane-Degrading Hydrocarboniphaga effusa Strain AP103T (ATCC BAA-332T).</title>
        <authorList>
            <person name="Chang H.K."/>
            <person name="Zylstra G.J."/>
            <person name="Chae J.C."/>
        </authorList>
    </citation>
    <scope>NUCLEOTIDE SEQUENCE [LARGE SCALE GENOMIC DNA]</scope>
    <source>
        <strain evidence="1 2">AP103</strain>
    </source>
</reference>
<evidence type="ECO:0000313" key="2">
    <source>
        <dbReference type="Proteomes" id="UP000003704"/>
    </source>
</evidence>
<accession>I8I4L3</accession>
<evidence type="ECO:0000313" key="1">
    <source>
        <dbReference type="EMBL" id="EIT71191.1"/>
    </source>
</evidence>
<keyword evidence="2" id="KW-1185">Reference proteome</keyword>
<comment type="caution">
    <text evidence="1">The sequence shown here is derived from an EMBL/GenBank/DDBJ whole genome shotgun (WGS) entry which is preliminary data.</text>
</comment>
<dbReference type="EMBL" id="AKGD01000001">
    <property type="protein sequence ID" value="EIT71191.1"/>
    <property type="molecule type" value="Genomic_DNA"/>
</dbReference>
<dbReference type="Proteomes" id="UP000003704">
    <property type="component" value="Unassembled WGS sequence"/>
</dbReference>
<protein>
    <submittedName>
        <fullName evidence="1">Uncharacterized protein</fullName>
    </submittedName>
</protein>
<proteinExistence type="predicted"/>
<dbReference type="AlphaFoldDB" id="I8I4L3"/>